<evidence type="ECO:0000313" key="2">
    <source>
        <dbReference type="Proteomes" id="UP001257914"/>
    </source>
</evidence>
<dbReference type="Gene3D" id="3.40.50.2000">
    <property type="entry name" value="Glycogen Phosphorylase B"/>
    <property type="match status" value="1"/>
</dbReference>
<keyword evidence="2" id="KW-1185">Reference proteome</keyword>
<gene>
    <name evidence="1" type="ORF">RT723_16445</name>
</gene>
<dbReference type="EMBL" id="JAWCUA010000010">
    <property type="protein sequence ID" value="MDU0114550.1"/>
    <property type="molecule type" value="Genomic_DNA"/>
</dbReference>
<evidence type="ECO:0008006" key="3">
    <source>
        <dbReference type="Google" id="ProtNLM"/>
    </source>
</evidence>
<organism evidence="1 2">
    <name type="scientific">Psychrosphaera aquimarina</name>
    <dbReference type="NCBI Taxonomy" id="2044854"/>
    <lineage>
        <taxon>Bacteria</taxon>
        <taxon>Pseudomonadati</taxon>
        <taxon>Pseudomonadota</taxon>
        <taxon>Gammaproteobacteria</taxon>
        <taxon>Alteromonadales</taxon>
        <taxon>Pseudoalteromonadaceae</taxon>
        <taxon>Psychrosphaera</taxon>
    </lineage>
</organism>
<evidence type="ECO:0000313" key="1">
    <source>
        <dbReference type="EMBL" id="MDU0114550.1"/>
    </source>
</evidence>
<dbReference type="RefSeq" id="WP_315948222.1">
    <property type="nucleotide sequence ID" value="NZ_JAWCUA010000010.1"/>
</dbReference>
<accession>A0ABU3R4E0</accession>
<sequence length="346" mass="39756">MSKKVVAVLAEMAFVKGIAASNPTVAWLDKYFSNDKVTYIMRGNEPNTESVINLPPSQGTIDYLKNYFFNRNYRIDAKTKAQKIRTDIINADLVWVRAPSLVPMLIAQIWKKEVQNKLNVHICANRMTWRYLKEVPTFKNLARLIYGVILKLCFKRLESKGVKFYFTGNQVKDNFGLKNGTYLIDYLTGPLKESDFNFEMIALGRTTKFVNNKEMLRFAQAVGSPIDIFGPGEILSKKFSESYNTKGIVSPSEIQAILSNYNTLICISFEYYEGFPRVIAEAIQQNLWVVVTKKCVFYNDIKDYPKLIISESIYNKQDYLNIIESGINSKKLEQFKALIRARSLLK</sequence>
<dbReference type="SUPFAM" id="SSF53756">
    <property type="entry name" value="UDP-Glycosyltransferase/glycogen phosphorylase"/>
    <property type="match status" value="1"/>
</dbReference>
<reference evidence="1 2" key="1">
    <citation type="submission" date="2023-10" db="EMBL/GenBank/DDBJ databases">
        <title>Psychrosphaera aquimaarina strain SW33 isolated from seawater.</title>
        <authorList>
            <person name="Bayburt H."/>
            <person name="Kim J.M."/>
            <person name="Choi B.J."/>
            <person name="Jeon C.O."/>
        </authorList>
    </citation>
    <scope>NUCLEOTIDE SEQUENCE [LARGE SCALE GENOMIC DNA]</scope>
    <source>
        <strain evidence="1 2">KCTC 52743</strain>
    </source>
</reference>
<name>A0ABU3R4E0_9GAMM</name>
<proteinExistence type="predicted"/>
<comment type="caution">
    <text evidence="1">The sequence shown here is derived from an EMBL/GenBank/DDBJ whole genome shotgun (WGS) entry which is preliminary data.</text>
</comment>
<protein>
    <recommendedName>
        <fullName evidence="3">Glycosyl transferase family 1 domain-containing protein</fullName>
    </recommendedName>
</protein>
<dbReference type="Proteomes" id="UP001257914">
    <property type="component" value="Unassembled WGS sequence"/>
</dbReference>